<evidence type="ECO:0000256" key="3">
    <source>
        <dbReference type="ARBA" id="ARBA00023204"/>
    </source>
</evidence>
<dbReference type="InterPro" id="IPR014790">
    <property type="entry name" value="MutL_C"/>
</dbReference>
<gene>
    <name evidence="4" type="primary">mutL</name>
</gene>
<feature type="region of interest" description="Disordered" evidence="5">
    <location>
        <begin position="331"/>
        <end position="352"/>
    </location>
</feature>
<name>Q1KL71_9BACT</name>
<sequence>MPIQQLPNHLINQIAAGEVVERPASVVKELLENSLDAGAQAVHVDILAGGSKLIRVRDDGAGIPQGELSLALARHATSKISSLEDLEAVVSLGFRGEALPSIASVARLSLTSRSTGGDNAWQVEADNGEIGEARPAAHPGGTTVEVHDLFYNTPARRRFLKTERTEFGHIDKWVRRLALARPDVAFVLTHNRRTVLDLRAATNREQQQQRLARICGEAFAEQAVYLQHETEGIAITGWIGLPTFNRSQPDLQFWFVNGRSISDKTLSHAARHAYRDVLFHGRFPAYVLGLTVDPATIDANAHPAKHEIRFRDGRRIHGVVAQAVEVALSDTRPSGHGVAPAPVASGSPIRQDGLRLPAAPRPAAVRESLATYSALAGGAPPVSASDRDAGELPPMGYAIAQLGGVYILAENREGLVVVDMHAAHERITYEKLKKGFDDKALVRQPLLVPVTVAVAESEARHAEEASELLALVGLVVDRAGPTSLVVREVPALLRGADAEALLRDVLADIAQAGQSSRVEDECHEFLATMACHHSVRANRQLTLEEMNALLREMETTERADQCNHGRPTWTAISMAELDRLFLRGR</sequence>
<dbReference type="EMBL" id="DQ478880">
    <property type="protein sequence ID" value="ABF18946.1"/>
    <property type="molecule type" value="Genomic_DNA"/>
</dbReference>
<keyword evidence="3 4" id="KW-0234">DNA repair</keyword>
<dbReference type="GO" id="GO:0016887">
    <property type="term" value="F:ATP hydrolysis activity"/>
    <property type="evidence" value="ECO:0007669"/>
    <property type="project" value="InterPro"/>
</dbReference>
<dbReference type="PANTHER" id="PTHR10073">
    <property type="entry name" value="DNA MISMATCH REPAIR PROTEIN MLH, PMS, MUTL"/>
    <property type="match status" value="1"/>
</dbReference>
<dbReference type="GO" id="GO:0032300">
    <property type="term" value="C:mismatch repair complex"/>
    <property type="evidence" value="ECO:0007669"/>
    <property type="project" value="InterPro"/>
</dbReference>
<dbReference type="Pfam" id="PF08676">
    <property type="entry name" value="MutL_C"/>
    <property type="match status" value="1"/>
</dbReference>
<reference evidence="8" key="1">
    <citation type="journal article" date="2006" name="Appl. Environ. Microbiol.">
        <title>Isolation and characterization of a novel lipase from a metagenomic library of tidal flat sediments: evidence for a new family of bacterial lipases.</title>
        <authorList>
            <person name="Lee M.H."/>
            <person name="Lee C.H."/>
            <person name="Oh T.K."/>
            <person name="Song J.K."/>
            <person name="Yoon J.H."/>
        </authorList>
    </citation>
    <scope>NUCLEOTIDE SEQUENCE</scope>
</reference>
<evidence type="ECO:0000256" key="5">
    <source>
        <dbReference type="SAM" id="MobiDB-lite"/>
    </source>
</evidence>
<dbReference type="InterPro" id="IPR020667">
    <property type="entry name" value="DNA_mismatch_repair_MutL"/>
</dbReference>
<dbReference type="Gene3D" id="3.30.1540.20">
    <property type="entry name" value="MutL, C-terminal domain, dimerisation subdomain"/>
    <property type="match status" value="1"/>
</dbReference>
<dbReference type="InterPro" id="IPR020568">
    <property type="entry name" value="Ribosomal_Su5_D2-typ_SF"/>
</dbReference>
<dbReference type="CDD" id="cd16926">
    <property type="entry name" value="HATPase_MutL-MLH-PMS-like"/>
    <property type="match status" value="1"/>
</dbReference>
<evidence type="ECO:0000256" key="4">
    <source>
        <dbReference type="HAMAP-Rule" id="MF_00149"/>
    </source>
</evidence>
<dbReference type="CDD" id="cd03482">
    <property type="entry name" value="MutL_Trans_MutL"/>
    <property type="match status" value="1"/>
</dbReference>
<dbReference type="HAMAP" id="MF_00149">
    <property type="entry name" value="DNA_mis_repair"/>
    <property type="match status" value="1"/>
</dbReference>
<dbReference type="NCBIfam" id="TIGR00585">
    <property type="entry name" value="mutl"/>
    <property type="match status" value="1"/>
</dbReference>
<dbReference type="InterPro" id="IPR037198">
    <property type="entry name" value="MutL_C_sf"/>
</dbReference>
<dbReference type="SUPFAM" id="SSF55874">
    <property type="entry name" value="ATPase domain of HSP90 chaperone/DNA topoisomerase II/histidine kinase"/>
    <property type="match status" value="1"/>
</dbReference>
<dbReference type="Gene3D" id="3.30.230.10">
    <property type="match status" value="1"/>
</dbReference>
<dbReference type="Gene3D" id="3.30.565.10">
    <property type="entry name" value="Histidine kinase-like ATPase, C-terminal domain"/>
    <property type="match status" value="1"/>
</dbReference>
<dbReference type="SUPFAM" id="SSF118116">
    <property type="entry name" value="DNA mismatch repair protein MutL"/>
    <property type="match status" value="1"/>
</dbReference>
<dbReference type="Gene3D" id="3.30.1370.100">
    <property type="entry name" value="MutL, C-terminal domain, regulatory subdomain"/>
    <property type="match status" value="1"/>
</dbReference>
<dbReference type="SMART" id="SM01340">
    <property type="entry name" value="DNA_mis_repair"/>
    <property type="match status" value="1"/>
</dbReference>
<dbReference type="InterPro" id="IPR042121">
    <property type="entry name" value="MutL_C_regsub"/>
</dbReference>
<reference evidence="8" key="2">
    <citation type="submission" date="2006-04" db="EMBL/GenBank/DDBJ databases">
        <authorList>
            <person name="Lee M.-H."/>
            <person name="Song J.K."/>
            <person name="Yoon J.-H."/>
        </authorList>
    </citation>
    <scope>NUCLEOTIDE SEQUENCE</scope>
</reference>
<proteinExistence type="inferred from homology"/>
<protein>
    <recommendedName>
        <fullName evidence="4">DNA mismatch repair protein MutL</fullName>
    </recommendedName>
</protein>
<dbReference type="SMART" id="SM00853">
    <property type="entry name" value="MutL_C"/>
    <property type="match status" value="1"/>
</dbReference>
<organism evidence="8">
    <name type="scientific">uncultured bacterium pFosLip</name>
    <dbReference type="NCBI Taxonomy" id="380391"/>
    <lineage>
        <taxon>Bacteria</taxon>
        <taxon>environmental samples</taxon>
    </lineage>
</organism>
<evidence type="ECO:0000256" key="2">
    <source>
        <dbReference type="ARBA" id="ARBA00022763"/>
    </source>
</evidence>
<dbReference type="InterPro" id="IPR002099">
    <property type="entry name" value="MutL/Mlh/PMS"/>
</dbReference>
<dbReference type="FunFam" id="3.30.565.10:FF:000003">
    <property type="entry name" value="DNA mismatch repair endonuclease MutL"/>
    <property type="match status" value="1"/>
</dbReference>
<evidence type="ECO:0000259" key="6">
    <source>
        <dbReference type="SMART" id="SM00853"/>
    </source>
</evidence>
<feature type="domain" description="DNA mismatch repair protein S5" evidence="7">
    <location>
        <begin position="211"/>
        <end position="329"/>
    </location>
</feature>
<dbReference type="InterPro" id="IPR014721">
    <property type="entry name" value="Ribsml_uS5_D2-typ_fold_subgr"/>
</dbReference>
<dbReference type="Pfam" id="PF01119">
    <property type="entry name" value="DNA_mis_repair"/>
    <property type="match status" value="1"/>
</dbReference>
<feature type="domain" description="MutL C-terminal dimerisation" evidence="6">
    <location>
        <begin position="398"/>
        <end position="541"/>
    </location>
</feature>
<evidence type="ECO:0000256" key="1">
    <source>
        <dbReference type="ARBA" id="ARBA00006082"/>
    </source>
</evidence>
<dbReference type="GO" id="GO:0140664">
    <property type="term" value="F:ATP-dependent DNA damage sensor activity"/>
    <property type="evidence" value="ECO:0007669"/>
    <property type="project" value="InterPro"/>
</dbReference>
<dbReference type="AlphaFoldDB" id="Q1KL71"/>
<dbReference type="InterPro" id="IPR036890">
    <property type="entry name" value="HATPase_C_sf"/>
</dbReference>
<dbReference type="SUPFAM" id="SSF54211">
    <property type="entry name" value="Ribosomal protein S5 domain 2-like"/>
    <property type="match status" value="1"/>
</dbReference>
<dbReference type="PROSITE" id="PS00058">
    <property type="entry name" value="DNA_MISMATCH_REPAIR_1"/>
    <property type="match status" value="1"/>
</dbReference>
<dbReference type="InterPro" id="IPR042120">
    <property type="entry name" value="MutL_C_dimsub"/>
</dbReference>
<dbReference type="GO" id="GO:0005524">
    <property type="term" value="F:ATP binding"/>
    <property type="evidence" value="ECO:0007669"/>
    <property type="project" value="InterPro"/>
</dbReference>
<keyword evidence="2 4" id="KW-0227">DNA damage</keyword>
<dbReference type="InterPro" id="IPR038973">
    <property type="entry name" value="MutL/Mlh/Pms-like"/>
</dbReference>
<comment type="similarity">
    <text evidence="1 4">Belongs to the DNA mismatch repair MutL/HexB family.</text>
</comment>
<dbReference type="GO" id="GO:0006298">
    <property type="term" value="P:mismatch repair"/>
    <property type="evidence" value="ECO:0007669"/>
    <property type="project" value="UniProtKB-UniRule"/>
</dbReference>
<dbReference type="Pfam" id="PF13589">
    <property type="entry name" value="HATPase_c_3"/>
    <property type="match status" value="1"/>
</dbReference>
<comment type="function">
    <text evidence="4">This protein is involved in the repair of mismatches in DNA. It is required for dam-dependent methyl-directed DNA mismatch repair. May act as a 'molecular matchmaker', a protein that promotes the formation of a stable complex between two or more DNA-binding proteins in an ATP-dependent manner without itself being part of a final effector complex.</text>
</comment>
<evidence type="ECO:0000313" key="8">
    <source>
        <dbReference type="EMBL" id="ABF18946.1"/>
    </source>
</evidence>
<dbReference type="GO" id="GO:0030983">
    <property type="term" value="F:mismatched DNA binding"/>
    <property type="evidence" value="ECO:0007669"/>
    <property type="project" value="InterPro"/>
</dbReference>
<dbReference type="InterPro" id="IPR013507">
    <property type="entry name" value="DNA_mismatch_S5_2-like"/>
</dbReference>
<dbReference type="PANTHER" id="PTHR10073:SF12">
    <property type="entry name" value="DNA MISMATCH REPAIR PROTEIN MLH1"/>
    <property type="match status" value="1"/>
</dbReference>
<accession>Q1KL71</accession>
<dbReference type="InterPro" id="IPR014762">
    <property type="entry name" value="DNA_mismatch_repair_CS"/>
</dbReference>
<evidence type="ECO:0000259" key="7">
    <source>
        <dbReference type="SMART" id="SM01340"/>
    </source>
</evidence>